<dbReference type="OrthoDB" id="6428749at2759"/>
<dbReference type="AlphaFoldDB" id="A0A812WYN7"/>
<evidence type="ECO:0000313" key="3">
    <source>
        <dbReference type="Proteomes" id="UP000601435"/>
    </source>
</evidence>
<feature type="region of interest" description="Disordered" evidence="1">
    <location>
        <begin position="85"/>
        <end position="114"/>
    </location>
</feature>
<dbReference type="GO" id="GO:0009062">
    <property type="term" value="P:fatty acid catabolic process"/>
    <property type="evidence" value="ECO:0007669"/>
    <property type="project" value="TreeGrafter"/>
</dbReference>
<name>A0A812WYN7_9DINO</name>
<evidence type="ECO:0000313" key="2">
    <source>
        <dbReference type="EMBL" id="CAE7704262.1"/>
    </source>
</evidence>
<accession>A0A812WYN7</accession>
<dbReference type="GO" id="GO:0004040">
    <property type="term" value="F:amidase activity"/>
    <property type="evidence" value="ECO:0007669"/>
    <property type="project" value="TreeGrafter"/>
</dbReference>
<dbReference type="PANTHER" id="PTHR45847">
    <property type="entry name" value="FATTY ACID AMIDE HYDROLASE"/>
    <property type="match status" value="1"/>
</dbReference>
<dbReference type="Gene3D" id="3.90.1300.10">
    <property type="entry name" value="Amidase signature (AS) domain"/>
    <property type="match status" value="1"/>
</dbReference>
<dbReference type="InterPro" id="IPR036928">
    <property type="entry name" value="AS_sf"/>
</dbReference>
<comment type="caution">
    <text evidence="2">The sequence shown here is derived from an EMBL/GenBank/DDBJ whole genome shotgun (WGS) entry which is preliminary data.</text>
</comment>
<dbReference type="InterPro" id="IPR052096">
    <property type="entry name" value="Endocannabinoid_amidase"/>
</dbReference>
<gene>
    <name evidence="2" type="primary">FAAH</name>
    <name evidence="2" type="ORF">SNEC2469_LOCUS20288</name>
</gene>
<dbReference type="Proteomes" id="UP000601435">
    <property type="component" value="Unassembled WGS sequence"/>
</dbReference>
<sequence length="114" mass="12428">AQTTISTRIFNILDMPAGVVTVTSVQETDLKEPYETGIENPRISRMVTRAAEDSLGLPVALQLTALPWREELCLRVMTELERALPPPGAHHALAPEPRRSPTLGAAPVPLQARL</sequence>
<protein>
    <submittedName>
        <fullName evidence="2">FAAH protein</fullName>
    </submittedName>
</protein>
<feature type="non-terminal residue" evidence="2">
    <location>
        <position position="1"/>
    </location>
</feature>
<dbReference type="SUPFAM" id="SSF75304">
    <property type="entry name" value="Amidase signature (AS) enzymes"/>
    <property type="match status" value="1"/>
</dbReference>
<organism evidence="2 3">
    <name type="scientific">Symbiodinium necroappetens</name>
    <dbReference type="NCBI Taxonomy" id="1628268"/>
    <lineage>
        <taxon>Eukaryota</taxon>
        <taxon>Sar</taxon>
        <taxon>Alveolata</taxon>
        <taxon>Dinophyceae</taxon>
        <taxon>Suessiales</taxon>
        <taxon>Symbiodiniaceae</taxon>
        <taxon>Symbiodinium</taxon>
    </lineage>
</organism>
<reference evidence="2" key="1">
    <citation type="submission" date="2021-02" db="EMBL/GenBank/DDBJ databases">
        <authorList>
            <person name="Dougan E. K."/>
            <person name="Rhodes N."/>
            <person name="Thang M."/>
            <person name="Chan C."/>
        </authorList>
    </citation>
    <scope>NUCLEOTIDE SEQUENCE</scope>
</reference>
<proteinExistence type="predicted"/>
<evidence type="ECO:0000256" key="1">
    <source>
        <dbReference type="SAM" id="MobiDB-lite"/>
    </source>
</evidence>
<dbReference type="PANTHER" id="PTHR45847:SF6">
    <property type="entry name" value="FATTY ACID AMIDE HYDROLASE"/>
    <property type="match status" value="1"/>
</dbReference>
<dbReference type="EMBL" id="CAJNJA010035239">
    <property type="protein sequence ID" value="CAE7704262.1"/>
    <property type="molecule type" value="Genomic_DNA"/>
</dbReference>
<keyword evidence="3" id="KW-1185">Reference proteome</keyword>
<dbReference type="GO" id="GO:0017064">
    <property type="term" value="F:fatty acid amide hydrolase activity"/>
    <property type="evidence" value="ECO:0007669"/>
    <property type="project" value="TreeGrafter"/>
</dbReference>